<comment type="miscellaneous">
    <text evidence="5">In the reaction, the free carboxyl group of octanoic acid is attached via an amide linkage to the epsilon-amino group of a specific lysine residue of lipoyl domains of lipoate-dependent enzymes.</text>
</comment>
<organism evidence="8 9">
    <name type="scientific">Arcanobacterium phocisimile</name>
    <dbReference type="NCBI Taxonomy" id="1302235"/>
    <lineage>
        <taxon>Bacteria</taxon>
        <taxon>Bacillati</taxon>
        <taxon>Actinomycetota</taxon>
        <taxon>Actinomycetes</taxon>
        <taxon>Actinomycetales</taxon>
        <taxon>Actinomycetaceae</taxon>
        <taxon>Arcanobacterium</taxon>
    </lineage>
</organism>
<keyword evidence="3 5" id="KW-0012">Acyltransferase</keyword>
<dbReference type="EMBL" id="CP070228">
    <property type="protein sequence ID" value="QRV01887.1"/>
    <property type="molecule type" value="Genomic_DNA"/>
</dbReference>
<feature type="binding site" evidence="5">
    <location>
        <begin position="156"/>
        <end position="158"/>
    </location>
    <ligand>
        <name>substrate</name>
    </ligand>
</feature>
<reference evidence="8 9" key="1">
    <citation type="submission" date="2021-02" db="EMBL/GenBank/DDBJ databases">
        <title>Complete Genome Sequence of Arcanobacterium phocisimile strain DSM 26142T from a harbour seal.</title>
        <authorList>
            <person name="Borowiak M."/>
            <person name="Alssahen M."/>
            <person name="Malorny B."/>
            <person name="Laemmler C."/>
            <person name="Siebert U."/>
            <person name="Ploetz M."/>
            <person name="Abdulmawjood A."/>
        </authorList>
    </citation>
    <scope>NUCLEOTIDE SEQUENCE [LARGE SCALE GENOMIC DNA]</scope>
    <source>
        <strain evidence="8 9">DSM 26142</strain>
    </source>
</reference>
<evidence type="ECO:0000259" key="7">
    <source>
        <dbReference type="PROSITE" id="PS51733"/>
    </source>
</evidence>
<dbReference type="PIRSF" id="PIRSF016262">
    <property type="entry name" value="LPLase"/>
    <property type="match status" value="1"/>
</dbReference>
<evidence type="ECO:0000256" key="3">
    <source>
        <dbReference type="ARBA" id="ARBA00023315"/>
    </source>
</evidence>
<keyword evidence="9" id="KW-1185">Reference proteome</keyword>
<dbReference type="SUPFAM" id="SSF55681">
    <property type="entry name" value="Class II aaRS and biotin synthetases"/>
    <property type="match status" value="1"/>
</dbReference>
<dbReference type="InterPro" id="IPR020605">
    <property type="entry name" value="Octanoyltransferase_CS"/>
</dbReference>
<dbReference type="GO" id="GO:0016740">
    <property type="term" value="F:transferase activity"/>
    <property type="evidence" value="ECO:0007669"/>
    <property type="project" value="UniProtKB-KW"/>
</dbReference>
<feature type="site" description="Lowers pKa of active site Cys" evidence="5">
    <location>
        <position position="140"/>
    </location>
</feature>
<evidence type="ECO:0000256" key="5">
    <source>
        <dbReference type="HAMAP-Rule" id="MF_00013"/>
    </source>
</evidence>
<dbReference type="Proteomes" id="UP000602653">
    <property type="component" value="Chromosome"/>
</dbReference>
<comment type="subcellular location">
    <subcellularLocation>
        <location evidence="5">Cytoplasm</location>
    </subcellularLocation>
</comment>
<feature type="active site" description="Acyl-thioester intermediate" evidence="5">
    <location>
        <position position="174"/>
    </location>
</feature>
<evidence type="ECO:0000256" key="4">
    <source>
        <dbReference type="ARBA" id="ARBA00024732"/>
    </source>
</evidence>
<feature type="domain" description="BPL/LPL catalytic" evidence="7">
    <location>
        <begin position="31"/>
        <end position="212"/>
    </location>
</feature>
<dbReference type="CDD" id="cd16444">
    <property type="entry name" value="LipB"/>
    <property type="match status" value="1"/>
</dbReference>
<dbReference type="PANTHER" id="PTHR10993:SF7">
    <property type="entry name" value="LIPOYLTRANSFERASE 2, MITOCHONDRIAL-RELATED"/>
    <property type="match status" value="1"/>
</dbReference>
<feature type="binding site" evidence="5">
    <location>
        <begin position="69"/>
        <end position="76"/>
    </location>
    <ligand>
        <name>substrate</name>
    </ligand>
</feature>
<comment type="function">
    <text evidence="4 5 6">Catalyzes the transfer of endogenously produced octanoic acid from octanoyl-acyl-carrier-protein onto the lipoyl domains of lipoate-dependent enzymes. Lipoyl-ACP can also act as a substrate although octanoyl-ACP is likely to be the physiological substrate.</text>
</comment>
<dbReference type="PROSITE" id="PS01313">
    <property type="entry name" value="LIPB"/>
    <property type="match status" value="1"/>
</dbReference>
<comment type="similarity">
    <text evidence="5 6">Belongs to the LipB family.</text>
</comment>
<dbReference type="NCBIfam" id="NF010925">
    <property type="entry name" value="PRK14345.1"/>
    <property type="match status" value="1"/>
</dbReference>
<dbReference type="HAMAP" id="MF_00013">
    <property type="entry name" value="LipB"/>
    <property type="match status" value="1"/>
</dbReference>
<dbReference type="EC" id="2.3.1.181" evidence="5 6"/>
<keyword evidence="2 5" id="KW-0808">Transferase</keyword>
<evidence type="ECO:0000313" key="9">
    <source>
        <dbReference type="Proteomes" id="UP000602653"/>
    </source>
</evidence>
<feature type="binding site" evidence="5">
    <location>
        <begin position="143"/>
        <end position="145"/>
    </location>
    <ligand>
        <name>substrate</name>
    </ligand>
</feature>
<dbReference type="Pfam" id="PF21948">
    <property type="entry name" value="LplA-B_cat"/>
    <property type="match status" value="1"/>
</dbReference>
<gene>
    <name evidence="5 8" type="primary">lipB</name>
    <name evidence="8" type="ORF">JTE88_07330</name>
</gene>
<dbReference type="PANTHER" id="PTHR10993">
    <property type="entry name" value="OCTANOYLTRANSFERASE"/>
    <property type="match status" value="1"/>
</dbReference>
<evidence type="ECO:0000256" key="1">
    <source>
        <dbReference type="ARBA" id="ARBA00004821"/>
    </source>
</evidence>
<name>A0ABX7IGC5_9ACTO</name>
<dbReference type="InterPro" id="IPR045864">
    <property type="entry name" value="aa-tRNA-synth_II/BPL/LPL"/>
</dbReference>
<evidence type="ECO:0000256" key="2">
    <source>
        <dbReference type="ARBA" id="ARBA00022679"/>
    </source>
</evidence>
<comment type="catalytic activity">
    <reaction evidence="5 6">
        <text>octanoyl-[ACP] + L-lysyl-[protein] = N(6)-octanoyl-L-lysyl-[protein] + holo-[ACP] + H(+)</text>
        <dbReference type="Rhea" id="RHEA:17665"/>
        <dbReference type="Rhea" id="RHEA-COMP:9636"/>
        <dbReference type="Rhea" id="RHEA-COMP:9685"/>
        <dbReference type="Rhea" id="RHEA-COMP:9752"/>
        <dbReference type="Rhea" id="RHEA-COMP:9928"/>
        <dbReference type="ChEBI" id="CHEBI:15378"/>
        <dbReference type="ChEBI" id="CHEBI:29969"/>
        <dbReference type="ChEBI" id="CHEBI:64479"/>
        <dbReference type="ChEBI" id="CHEBI:78463"/>
        <dbReference type="ChEBI" id="CHEBI:78809"/>
        <dbReference type="EC" id="2.3.1.181"/>
    </reaction>
</comment>
<dbReference type="InterPro" id="IPR004143">
    <property type="entry name" value="BPL_LPL_catalytic"/>
</dbReference>
<dbReference type="InterPro" id="IPR000544">
    <property type="entry name" value="Octanoyltransferase"/>
</dbReference>
<protein>
    <recommendedName>
        <fullName evidence="5 6">Octanoyltransferase</fullName>
        <ecNumber evidence="5 6">2.3.1.181</ecNumber>
    </recommendedName>
    <alternativeName>
        <fullName evidence="5">Lipoate-protein ligase B</fullName>
    </alternativeName>
    <alternativeName>
        <fullName evidence="5">Lipoyl/octanoyl transferase</fullName>
    </alternativeName>
    <alternativeName>
        <fullName evidence="5">Octanoyl-[acyl-carrier-protein]-protein N-octanoyltransferase</fullName>
    </alternativeName>
</protein>
<evidence type="ECO:0000313" key="8">
    <source>
        <dbReference type="EMBL" id="QRV01887.1"/>
    </source>
</evidence>
<dbReference type="NCBIfam" id="TIGR00214">
    <property type="entry name" value="lipB"/>
    <property type="match status" value="1"/>
</dbReference>
<proteinExistence type="inferred from homology"/>
<keyword evidence="5" id="KW-0963">Cytoplasm</keyword>
<dbReference type="RefSeq" id="WP_204423977.1">
    <property type="nucleotide sequence ID" value="NZ_CP070228.1"/>
</dbReference>
<dbReference type="Gene3D" id="3.30.930.10">
    <property type="entry name" value="Bira Bifunctional Protein, Domain 2"/>
    <property type="match status" value="1"/>
</dbReference>
<dbReference type="PROSITE" id="PS51733">
    <property type="entry name" value="BPL_LPL_CATALYTIC"/>
    <property type="match status" value="1"/>
</dbReference>
<comment type="pathway">
    <text evidence="1 5 6">Protein modification; protein lipoylation via endogenous pathway; protein N(6)-(lipoyl)lysine from octanoyl-[acyl-carrier-protein]: step 1/2.</text>
</comment>
<evidence type="ECO:0000256" key="6">
    <source>
        <dbReference type="PIRNR" id="PIRNR016262"/>
    </source>
</evidence>
<accession>A0ABX7IGC5</accession>
<sequence length="263" mass="28978">MQIINLLHRGPLPYMAVDALQRYLHEKVASLQAPDSLILWESQDAYTAGRRTQQQDIPDDEVPVISMDRGGSVTYHGPGQLVIYPIVKVHPPKDVVAFVRSTEQALIHAVDTLGISAKAVEGRSGVWISARDMPTSVESKLCAIGIKFAADTTMHGMAFNVTTDLDRFMRVIPCGITDAGVTSLAQLGVHASLKDTAHHLVPYLCQTYQQFLERPSAQITDHPNPDQLLDEALTHHPIVPHRTGVAWKTNREPKEASWPSQTA</sequence>